<feature type="compositionally biased region" description="Polar residues" evidence="1">
    <location>
        <begin position="452"/>
        <end position="464"/>
    </location>
</feature>
<dbReference type="AlphaFoldDB" id="A0A2G8XWT5"/>
<evidence type="ECO:0000313" key="2">
    <source>
        <dbReference type="EMBL" id="PIL99487.1"/>
    </source>
</evidence>
<dbReference type="Proteomes" id="UP000236343">
    <property type="component" value="Unassembled WGS sequence"/>
</dbReference>
<feature type="region of interest" description="Disordered" evidence="1">
    <location>
        <begin position="120"/>
        <end position="142"/>
    </location>
</feature>
<comment type="caution">
    <text evidence="2">The sequence shown here is derived from an EMBL/GenBank/DDBJ whole genome shotgun (WGS) entry which is preliminary data.</text>
</comment>
<name>A0A2G8XWT5_TOXGO</name>
<reference evidence="2 3" key="1">
    <citation type="journal article" date="2016" name="Nat. Commun.">
        <title>Local admixture of amplified and diversified secreted pathogenesis determinants shapes mosaic Toxoplasma gondii genomes.</title>
        <authorList>
            <person name="Lorenzi H."/>
            <person name="Khan A."/>
            <person name="Behnke M.S."/>
            <person name="Namasivayam S."/>
            <person name="Swapna L.S."/>
            <person name="Hadjithomas M."/>
            <person name="Karamycheva S."/>
            <person name="Pinney D."/>
            <person name="Brunk B.P."/>
            <person name="Ajioka J.W."/>
            <person name="Ajzenberg D."/>
            <person name="Boothroyd J.C."/>
            <person name="Boyle J.P."/>
            <person name="Darde M.L."/>
            <person name="Diaz-Miranda M.A."/>
            <person name="Dubey J.P."/>
            <person name="Fritz H.M."/>
            <person name="Gennari S.M."/>
            <person name="Gregory B.D."/>
            <person name="Kim K."/>
            <person name="Saeij J.P."/>
            <person name="Su C."/>
            <person name="White M.W."/>
            <person name="Zhu X.Q."/>
            <person name="Howe D.K."/>
            <person name="Rosenthal B.M."/>
            <person name="Grigg M.E."/>
            <person name="Parkinson J."/>
            <person name="Liu L."/>
            <person name="Kissinger J.C."/>
            <person name="Roos D.S."/>
            <person name="Sibley L.D."/>
        </authorList>
    </citation>
    <scope>NUCLEOTIDE SEQUENCE [LARGE SCALE GENOMIC DNA]</scope>
    <source>
        <strain evidence="2 3">COUG</strain>
    </source>
</reference>
<accession>A0A2G8XWT5</accession>
<gene>
    <name evidence="2" type="ORF">TGCOUG_235560</name>
</gene>
<feature type="compositionally biased region" description="Basic and acidic residues" evidence="1">
    <location>
        <begin position="411"/>
        <end position="431"/>
    </location>
</feature>
<feature type="region of interest" description="Disordered" evidence="1">
    <location>
        <begin position="621"/>
        <end position="640"/>
    </location>
</feature>
<organism evidence="2 3">
    <name type="scientific">Toxoplasma gondii COUG</name>
    <dbReference type="NCBI Taxonomy" id="1074873"/>
    <lineage>
        <taxon>Eukaryota</taxon>
        <taxon>Sar</taxon>
        <taxon>Alveolata</taxon>
        <taxon>Apicomplexa</taxon>
        <taxon>Conoidasida</taxon>
        <taxon>Coccidia</taxon>
        <taxon>Eucoccidiorida</taxon>
        <taxon>Eimeriorina</taxon>
        <taxon>Sarcocystidae</taxon>
        <taxon>Toxoplasma</taxon>
    </lineage>
</organism>
<evidence type="ECO:0000256" key="1">
    <source>
        <dbReference type="SAM" id="MobiDB-lite"/>
    </source>
</evidence>
<sequence>MTRKLRIPSRLMHNPFFTLLHTSAMGPADLLNATTVASTLYPLQPYDVSQSSSRFLPADSSNVSLPVSRFPQQCPLFSGASLKSTDVRIDAAEPNLKTRFLDSKKAQSLAPRFPQCGNAGETPCPRVQAVEDNSHKNGGERYPSPPHLSRDVLWERLVSRASVLLPNFSPSGIVQLLFLLYRAGCKPRVLLDQIATQLLEQEACAAPPESFWSVWTANDIVLFLHVLGLHRYRHETLLCQVVKELKKATFFLTVSDLGILFGACNRLLALPKDGGESPPFFSENDLQAFSLLATAQVTHASFALPRDVVGLLVGVMRTARALHVAPSKTFLVAAVRRLGKETSGRDRNGSREVTLSAWGIQRAIYAVLAARGLLLSSSSSQAEISGRRRDGSATNTDLFGLVHEPAQHSPGDSKGDGDMKLEEDAESDRNPNESWNVSAPSLLPPHAVSGENAGSASQGTSNDSAVLLAPSGLSQRPALRFEIEDELDESSDSRNVNEEAVGVLVNLLHRLSNRLGDLSPVEALDLLQALEEHRQLWPPEMLDCATRSVSLSAKSGAASSNSLQGAVASQSTEFLMLPDVEGIFFHIERYRHLLSSEQLTLFNKLVAAHLKRHREALPERLLRTDGLPSTSSDPLPSLEF</sequence>
<evidence type="ECO:0000313" key="3">
    <source>
        <dbReference type="Proteomes" id="UP000236343"/>
    </source>
</evidence>
<feature type="compositionally biased region" description="Low complexity" evidence="1">
    <location>
        <begin position="627"/>
        <end position="640"/>
    </location>
</feature>
<dbReference type="VEuPathDB" id="ToxoDB:TGCOUG_235560"/>
<feature type="region of interest" description="Disordered" evidence="1">
    <location>
        <begin position="402"/>
        <end position="465"/>
    </location>
</feature>
<proteinExistence type="predicted"/>
<dbReference type="EMBL" id="AGQR02002303">
    <property type="protein sequence ID" value="PIL99487.1"/>
    <property type="molecule type" value="Genomic_DNA"/>
</dbReference>
<protein>
    <submittedName>
        <fullName evidence="2">Uncharacterized protein</fullName>
    </submittedName>
</protein>